<sequence length="172" mass="19709">MKHLVKIIVASLAFVAMTVAAETKIAVVDMERALFQSEGAKASFKQVEDQFGDDLEKLKDLEKDMLEIQQKMQKDGAIMSDEEQRKMRNTVKEKQSEYQFFAGKLQKAEQEWRQQFFRANLPRIQEILRKLIDDEKVDVVLNGQAVIHVSPDIDLTKKLLNALNKASEAKAK</sequence>
<dbReference type="OrthoDB" id="6120044at2"/>
<dbReference type="GO" id="GO:0050821">
    <property type="term" value="P:protein stabilization"/>
    <property type="evidence" value="ECO:0007669"/>
    <property type="project" value="TreeGrafter"/>
</dbReference>
<dbReference type="SMART" id="SM00935">
    <property type="entry name" value="OmpH"/>
    <property type="match status" value="1"/>
</dbReference>
<keyword evidence="2 3" id="KW-0732">Signal</keyword>
<dbReference type="GO" id="GO:0005829">
    <property type="term" value="C:cytosol"/>
    <property type="evidence" value="ECO:0007669"/>
    <property type="project" value="TreeGrafter"/>
</dbReference>
<evidence type="ECO:0000256" key="2">
    <source>
        <dbReference type="ARBA" id="ARBA00022729"/>
    </source>
</evidence>
<name>Q1N1W5_9GAMM</name>
<comment type="similarity">
    <text evidence="1">Belongs to the Skp family.</text>
</comment>
<dbReference type="SUPFAM" id="SSF111384">
    <property type="entry name" value="OmpH-like"/>
    <property type="match status" value="1"/>
</dbReference>
<organism evidence="4 5">
    <name type="scientific">Bermanella marisrubri</name>
    <dbReference type="NCBI Taxonomy" id="207949"/>
    <lineage>
        <taxon>Bacteria</taxon>
        <taxon>Pseudomonadati</taxon>
        <taxon>Pseudomonadota</taxon>
        <taxon>Gammaproteobacteria</taxon>
        <taxon>Oceanospirillales</taxon>
        <taxon>Oceanospirillaceae</taxon>
        <taxon>Bermanella</taxon>
    </lineage>
</organism>
<dbReference type="RefSeq" id="WP_007016262.1">
    <property type="nucleotide sequence ID" value="NZ_AAQH01000009.1"/>
</dbReference>
<dbReference type="Proteomes" id="UP000004263">
    <property type="component" value="Unassembled WGS sequence"/>
</dbReference>
<dbReference type="InterPro" id="IPR005632">
    <property type="entry name" value="Chaperone_Skp"/>
</dbReference>
<evidence type="ECO:0000313" key="4">
    <source>
        <dbReference type="EMBL" id="EAT12166.1"/>
    </source>
</evidence>
<dbReference type="PANTHER" id="PTHR35089">
    <property type="entry name" value="CHAPERONE PROTEIN SKP"/>
    <property type="match status" value="1"/>
</dbReference>
<evidence type="ECO:0000313" key="5">
    <source>
        <dbReference type="Proteomes" id="UP000004263"/>
    </source>
</evidence>
<dbReference type="PANTHER" id="PTHR35089:SF1">
    <property type="entry name" value="CHAPERONE PROTEIN SKP"/>
    <property type="match status" value="1"/>
</dbReference>
<dbReference type="HOGENOM" id="CLU_101388_2_1_6"/>
<dbReference type="Gene3D" id="3.30.910.20">
    <property type="entry name" value="Skp domain"/>
    <property type="match status" value="1"/>
</dbReference>
<dbReference type="AlphaFoldDB" id="Q1N1W5"/>
<evidence type="ECO:0000256" key="3">
    <source>
        <dbReference type="SAM" id="SignalP"/>
    </source>
</evidence>
<dbReference type="Pfam" id="PF03938">
    <property type="entry name" value="OmpH"/>
    <property type="match status" value="1"/>
</dbReference>
<gene>
    <name evidence="4" type="ORF">RED65_04050</name>
</gene>
<dbReference type="InterPro" id="IPR024930">
    <property type="entry name" value="Skp_dom_sf"/>
</dbReference>
<feature type="chain" id="PRO_5004194755" evidence="3">
    <location>
        <begin position="22"/>
        <end position="172"/>
    </location>
</feature>
<evidence type="ECO:0000256" key="1">
    <source>
        <dbReference type="ARBA" id="ARBA00009091"/>
    </source>
</evidence>
<proteinExistence type="inferred from homology"/>
<keyword evidence="5" id="KW-1185">Reference proteome</keyword>
<feature type="signal peptide" evidence="3">
    <location>
        <begin position="1"/>
        <end position="21"/>
    </location>
</feature>
<comment type="caution">
    <text evidence="4">The sequence shown here is derived from an EMBL/GenBank/DDBJ whole genome shotgun (WGS) entry which is preliminary data.</text>
</comment>
<reference evidence="4 5" key="1">
    <citation type="submission" date="2006-03" db="EMBL/GenBank/DDBJ databases">
        <authorList>
            <person name="Pinhassi J."/>
            <person name="Pedros-Alio C."/>
            <person name="Ferriera S."/>
            <person name="Johnson J."/>
            <person name="Kravitz S."/>
            <person name="Halpern A."/>
            <person name="Remington K."/>
            <person name="Beeson K."/>
            <person name="Tran B."/>
            <person name="Rogers Y.-H."/>
            <person name="Friedman R."/>
            <person name="Venter J.C."/>
        </authorList>
    </citation>
    <scope>NUCLEOTIDE SEQUENCE [LARGE SCALE GENOMIC DNA]</scope>
    <source>
        <strain evidence="4 5">RED65</strain>
    </source>
</reference>
<dbReference type="STRING" id="207949.RED65_04050"/>
<protein>
    <submittedName>
        <fullName evidence="4">Outer membrane protein</fullName>
    </submittedName>
</protein>
<dbReference type="GO" id="GO:0051082">
    <property type="term" value="F:unfolded protein binding"/>
    <property type="evidence" value="ECO:0007669"/>
    <property type="project" value="InterPro"/>
</dbReference>
<dbReference type="EMBL" id="AAQH01000009">
    <property type="protein sequence ID" value="EAT12166.1"/>
    <property type="molecule type" value="Genomic_DNA"/>
</dbReference>
<accession>Q1N1W5</accession>